<feature type="signal peptide" evidence="10">
    <location>
        <begin position="1"/>
        <end position="21"/>
    </location>
</feature>
<dbReference type="Gene3D" id="1.25.40.10">
    <property type="entry name" value="Tetratricopeptide repeat domain"/>
    <property type="match status" value="1"/>
</dbReference>
<dbReference type="GO" id="GO:0005524">
    <property type="term" value="F:ATP binding"/>
    <property type="evidence" value="ECO:0007669"/>
    <property type="project" value="UniProtKB-KW"/>
</dbReference>
<proteinExistence type="predicted"/>
<feature type="chain" id="PRO_5022944267" description="histidine kinase" evidence="10">
    <location>
        <begin position="22"/>
        <end position="770"/>
    </location>
</feature>
<keyword evidence="6 12" id="KW-0418">Kinase</keyword>
<evidence type="ECO:0000256" key="10">
    <source>
        <dbReference type="SAM" id="SignalP"/>
    </source>
</evidence>
<dbReference type="Pfam" id="PF07568">
    <property type="entry name" value="HisKA_2"/>
    <property type="match status" value="1"/>
</dbReference>
<dbReference type="SUPFAM" id="SSF55874">
    <property type="entry name" value="ATPase domain of HSP90 chaperone/DNA topoisomerase II/histidine kinase"/>
    <property type="match status" value="1"/>
</dbReference>
<evidence type="ECO:0000256" key="7">
    <source>
        <dbReference type="ARBA" id="ARBA00022840"/>
    </source>
</evidence>
<gene>
    <name evidence="12" type="ORF">DEO27_017340</name>
</gene>
<evidence type="ECO:0000313" key="13">
    <source>
        <dbReference type="Proteomes" id="UP000251402"/>
    </source>
</evidence>
<evidence type="ECO:0000313" key="12">
    <source>
        <dbReference type="EMBL" id="QEM11716.1"/>
    </source>
</evidence>
<dbReference type="Proteomes" id="UP000251402">
    <property type="component" value="Chromosome"/>
</dbReference>
<accession>A0A5C1I1N9</accession>
<dbReference type="InterPro" id="IPR011495">
    <property type="entry name" value="Sig_transdc_His_kin_sub2_dim/P"/>
</dbReference>
<sequence length="770" mass="87486">MRLSILPVFFVFLLWAVQVNAQPYNSAGKDGIVNSIRNTNSLSEKEPKIDSLLFISSYYVNKPGSEVADMRAATNYADQALKLSLKLQTAEGEAKCYTVLSQISRESNRETEGLRYIRKALRIIDKHPAPASASKAYFEIANYYTIYADTSLVKKIGFYATGLKYFEATNPPTARLADVLKMMGDLYQFHGEYTKSLPCLKRSLALYRQVGFKNLQDIYALLGNVLIELHDMKEGIRYNLLGVKLLEDAKDSTMTACQAYFNLGFAYGTLKDYNNALIYMLKANKVALSNKDSTAAIVTDIEIGNTYRWLHQPQKALRLMNGIENWPAAEKHQMQFSMLRLKIYNEAKQFEKAALYYKKLTQDIEGHDITFDLVQNARIVLLEYLVDTKQFKEVNDQLPRLLALPLINSRPAFHLNLETLAYKADSAQGNYKSAMLHLTKAMDLKIAALKSNYDDQVGKLQVEFDLNKKDQDIAFQSKSIGLLTRKNELQKNALHDQRLIRNLIIAGAALLSLFLILLFNRYQIKKRANEDLKEQQEEINTQNDYLKQLVSEREWLLKEIHHRVKNNLQIVISLLNSELFNVKDVVAKHVIRESQLRMHSISLIHQKLYQHQNVSSINMKEYIHDMVNFLQDSFDSYGKIKFSLDIDPVYMDVSQAVPAGLILNESITNIIKYAFNDKDQKGNVRISLKQCGAEILELIIHDNGCGLPPGFNPEESASLGMRLITGLTGQLKGSVDFVNDQGLCMILQVPINPGLSFHPEGAVQNNLYSN</sequence>
<evidence type="ECO:0000256" key="8">
    <source>
        <dbReference type="SAM" id="Coils"/>
    </source>
</evidence>
<keyword evidence="9" id="KW-0472">Membrane</keyword>
<dbReference type="GO" id="GO:0004673">
    <property type="term" value="F:protein histidine kinase activity"/>
    <property type="evidence" value="ECO:0007669"/>
    <property type="project" value="UniProtKB-EC"/>
</dbReference>
<evidence type="ECO:0000256" key="2">
    <source>
        <dbReference type="ARBA" id="ARBA00012438"/>
    </source>
</evidence>
<feature type="transmembrane region" description="Helical" evidence="9">
    <location>
        <begin position="499"/>
        <end position="519"/>
    </location>
</feature>
<keyword evidence="13" id="KW-1185">Reference proteome</keyword>
<dbReference type="InterPro" id="IPR011990">
    <property type="entry name" value="TPR-like_helical_dom_sf"/>
</dbReference>
<keyword evidence="8" id="KW-0175">Coiled coil</keyword>
<dbReference type="InterPro" id="IPR019734">
    <property type="entry name" value="TPR_rpt"/>
</dbReference>
<dbReference type="EC" id="2.7.13.3" evidence="2"/>
<comment type="catalytic activity">
    <reaction evidence="1">
        <text>ATP + protein L-histidine = ADP + protein N-phospho-L-histidine.</text>
        <dbReference type="EC" id="2.7.13.3"/>
    </reaction>
</comment>
<evidence type="ECO:0000256" key="6">
    <source>
        <dbReference type="ARBA" id="ARBA00022777"/>
    </source>
</evidence>
<dbReference type="OrthoDB" id="1523170at2"/>
<dbReference type="Gene3D" id="3.30.450.20">
    <property type="entry name" value="PAS domain"/>
    <property type="match status" value="1"/>
</dbReference>
<evidence type="ECO:0000259" key="11">
    <source>
        <dbReference type="SMART" id="SM00387"/>
    </source>
</evidence>
<evidence type="ECO:0000256" key="3">
    <source>
        <dbReference type="ARBA" id="ARBA00022553"/>
    </source>
</evidence>
<protein>
    <recommendedName>
        <fullName evidence="2">histidine kinase</fullName>
        <ecNumber evidence="2">2.7.13.3</ecNumber>
    </recommendedName>
</protein>
<dbReference type="PANTHER" id="PTHR41523:SF8">
    <property type="entry name" value="ETHYLENE RESPONSE SENSOR PROTEIN"/>
    <property type="match status" value="1"/>
</dbReference>
<keyword evidence="7" id="KW-0067">ATP-binding</keyword>
<keyword evidence="9" id="KW-0812">Transmembrane</keyword>
<dbReference type="SMART" id="SM00387">
    <property type="entry name" value="HATPase_c"/>
    <property type="match status" value="1"/>
</dbReference>
<feature type="coiled-coil region" evidence="8">
    <location>
        <begin position="522"/>
        <end position="552"/>
    </location>
</feature>
<evidence type="ECO:0000256" key="1">
    <source>
        <dbReference type="ARBA" id="ARBA00000085"/>
    </source>
</evidence>
<keyword evidence="3" id="KW-0597">Phosphoprotein</keyword>
<dbReference type="Pfam" id="PF13181">
    <property type="entry name" value="TPR_8"/>
    <property type="match status" value="1"/>
</dbReference>
<keyword evidence="5" id="KW-0547">Nucleotide-binding</keyword>
<keyword evidence="9" id="KW-1133">Transmembrane helix</keyword>
<dbReference type="RefSeq" id="WP_112567624.1">
    <property type="nucleotide sequence ID" value="NZ_CP043450.1"/>
</dbReference>
<dbReference type="PANTHER" id="PTHR41523">
    <property type="entry name" value="TWO-COMPONENT SYSTEM SENSOR PROTEIN"/>
    <property type="match status" value="1"/>
</dbReference>
<keyword evidence="4" id="KW-0808">Transferase</keyword>
<dbReference type="KEGG" id="mrub:DEO27_017340"/>
<evidence type="ECO:0000256" key="4">
    <source>
        <dbReference type="ARBA" id="ARBA00022679"/>
    </source>
</evidence>
<dbReference type="AlphaFoldDB" id="A0A5C1I1N9"/>
<name>A0A5C1I1N9_9SPHI</name>
<organism evidence="12 13">
    <name type="scientific">Mucilaginibacter rubeus</name>
    <dbReference type="NCBI Taxonomy" id="2027860"/>
    <lineage>
        <taxon>Bacteria</taxon>
        <taxon>Pseudomonadati</taxon>
        <taxon>Bacteroidota</taxon>
        <taxon>Sphingobacteriia</taxon>
        <taxon>Sphingobacteriales</taxon>
        <taxon>Sphingobacteriaceae</taxon>
        <taxon>Mucilaginibacter</taxon>
    </lineage>
</organism>
<evidence type="ECO:0000256" key="5">
    <source>
        <dbReference type="ARBA" id="ARBA00022741"/>
    </source>
</evidence>
<dbReference type="SUPFAM" id="SSF48452">
    <property type="entry name" value="TPR-like"/>
    <property type="match status" value="1"/>
</dbReference>
<feature type="domain" description="Histidine kinase/HSP90-like ATPase" evidence="11">
    <location>
        <begin position="654"/>
        <end position="753"/>
    </location>
</feature>
<dbReference type="Gene3D" id="3.30.565.10">
    <property type="entry name" value="Histidine kinase-like ATPase, C-terminal domain"/>
    <property type="match status" value="1"/>
</dbReference>
<keyword evidence="10" id="KW-0732">Signal</keyword>
<dbReference type="SMART" id="SM00028">
    <property type="entry name" value="TPR"/>
    <property type="match status" value="3"/>
</dbReference>
<reference evidence="12" key="1">
    <citation type="submission" date="2019-08" db="EMBL/GenBank/DDBJ databases">
        <title>Comparative genome analysis confer to the adaptation heavy metal polluted environment.</title>
        <authorList>
            <person name="Li Y."/>
        </authorList>
    </citation>
    <scope>NUCLEOTIDE SEQUENCE [LARGE SCALE GENOMIC DNA]</scope>
    <source>
        <strain evidence="12">P1</strain>
    </source>
</reference>
<dbReference type="InterPro" id="IPR036890">
    <property type="entry name" value="HATPase_C_sf"/>
</dbReference>
<evidence type="ECO:0000256" key="9">
    <source>
        <dbReference type="SAM" id="Phobius"/>
    </source>
</evidence>
<dbReference type="EMBL" id="CP043450">
    <property type="protein sequence ID" value="QEM11716.1"/>
    <property type="molecule type" value="Genomic_DNA"/>
</dbReference>
<dbReference type="InterPro" id="IPR003594">
    <property type="entry name" value="HATPase_dom"/>
</dbReference>